<protein>
    <recommendedName>
        <fullName evidence="3">Retrotransposon Copia-like N-terminal domain-containing protein</fullName>
    </recommendedName>
</protein>
<organism evidence="1 2">
    <name type="scientific">Asparagus officinalis</name>
    <name type="common">Garden asparagus</name>
    <dbReference type="NCBI Taxonomy" id="4686"/>
    <lineage>
        <taxon>Eukaryota</taxon>
        <taxon>Viridiplantae</taxon>
        <taxon>Streptophyta</taxon>
        <taxon>Embryophyta</taxon>
        <taxon>Tracheophyta</taxon>
        <taxon>Spermatophyta</taxon>
        <taxon>Magnoliopsida</taxon>
        <taxon>Liliopsida</taxon>
        <taxon>Asparagales</taxon>
        <taxon>Asparagaceae</taxon>
        <taxon>Asparagoideae</taxon>
        <taxon>Asparagus</taxon>
    </lineage>
</organism>
<evidence type="ECO:0008006" key="3">
    <source>
        <dbReference type="Google" id="ProtNLM"/>
    </source>
</evidence>
<dbReference type="EMBL" id="CM007381">
    <property type="protein sequence ID" value="ONK80743.1"/>
    <property type="molecule type" value="Genomic_DNA"/>
</dbReference>
<accession>A0A5P1FSU2</accession>
<proteinExistence type="predicted"/>
<sequence length="193" mass="22059">MSSSSFNLLSAILNQNKLNGQNYVDWKRNLDIVLTAEGYKNVLTNPKPSEPAPDSSQEDKDKFDKWVKANDMAKCYILASMSNVLQHQHQYYTVASDILFNLKEMFGSQGRLARQRAMRDFLKAKMAEGTPVQDHLLKMFDHLNTLEILGAKIDGESQIDMILESLPESYDQFKLDYVLNHKDYSLSELMSAL</sequence>
<evidence type="ECO:0000313" key="1">
    <source>
        <dbReference type="EMBL" id="ONK80743.1"/>
    </source>
</evidence>
<keyword evidence="2" id="KW-1185">Reference proteome</keyword>
<evidence type="ECO:0000313" key="2">
    <source>
        <dbReference type="Proteomes" id="UP000243459"/>
    </source>
</evidence>
<dbReference type="Gramene" id="ONK80743">
    <property type="protein sequence ID" value="ONK80743"/>
    <property type="gene ID" value="A4U43_C01F21220"/>
</dbReference>
<reference evidence="2" key="1">
    <citation type="journal article" date="2017" name="Nat. Commun.">
        <title>The asparagus genome sheds light on the origin and evolution of a young Y chromosome.</title>
        <authorList>
            <person name="Harkess A."/>
            <person name="Zhou J."/>
            <person name="Xu C."/>
            <person name="Bowers J.E."/>
            <person name="Van der Hulst R."/>
            <person name="Ayyampalayam S."/>
            <person name="Mercati F."/>
            <person name="Riccardi P."/>
            <person name="McKain M.R."/>
            <person name="Kakrana A."/>
            <person name="Tang H."/>
            <person name="Ray J."/>
            <person name="Groenendijk J."/>
            <person name="Arikit S."/>
            <person name="Mathioni S.M."/>
            <person name="Nakano M."/>
            <person name="Shan H."/>
            <person name="Telgmann-Rauber A."/>
            <person name="Kanno A."/>
            <person name="Yue Z."/>
            <person name="Chen H."/>
            <person name="Li W."/>
            <person name="Chen Y."/>
            <person name="Xu X."/>
            <person name="Zhang Y."/>
            <person name="Luo S."/>
            <person name="Chen H."/>
            <person name="Gao J."/>
            <person name="Mao Z."/>
            <person name="Pires J.C."/>
            <person name="Luo M."/>
            <person name="Kudrna D."/>
            <person name="Wing R.A."/>
            <person name="Meyers B.C."/>
            <person name="Yi K."/>
            <person name="Kong H."/>
            <person name="Lavrijsen P."/>
            <person name="Sunseri F."/>
            <person name="Falavigna A."/>
            <person name="Ye Y."/>
            <person name="Leebens-Mack J.H."/>
            <person name="Chen G."/>
        </authorList>
    </citation>
    <scope>NUCLEOTIDE SEQUENCE [LARGE SCALE GENOMIC DNA]</scope>
    <source>
        <strain evidence="2">cv. DH0086</strain>
    </source>
</reference>
<dbReference type="PANTHER" id="PTHR35317">
    <property type="entry name" value="OS04G0629600 PROTEIN"/>
    <property type="match status" value="1"/>
</dbReference>
<dbReference type="OMA" id="WIKVDEM"/>
<dbReference type="AlphaFoldDB" id="A0A5P1FSU2"/>
<name>A0A5P1FSU2_ASPOF</name>
<dbReference type="Proteomes" id="UP000243459">
    <property type="component" value="Chromosome 1"/>
</dbReference>
<gene>
    <name evidence="1" type="ORF">A4U43_C01F21220</name>
</gene>
<dbReference type="PANTHER" id="PTHR35317:SF8">
    <property type="entry name" value="CCHC-TYPE DOMAIN-CONTAINING PROTEIN"/>
    <property type="match status" value="1"/>
</dbReference>
<dbReference type="Pfam" id="PF14223">
    <property type="entry name" value="Retrotran_gag_2"/>
    <property type="match status" value="1"/>
</dbReference>